<comment type="subcellular location">
    <subcellularLocation>
        <location evidence="1">Nucleus</location>
    </subcellularLocation>
</comment>
<evidence type="ECO:0000256" key="1">
    <source>
        <dbReference type="ARBA" id="ARBA00004123"/>
    </source>
</evidence>
<dbReference type="EMBL" id="CAJVQB010013276">
    <property type="protein sequence ID" value="CAG8761097.1"/>
    <property type="molecule type" value="Genomic_DNA"/>
</dbReference>
<dbReference type="InterPro" id="IPR052035">
    <property type="entry name" value="ZnF_BED_domain_contain"/>
</dbReference>
<sequence>ISIRMSSSGPTYMVEDDDTYSVSQEPSRSDKSPPRSDESLTNKGDFDVCQICKKKNIDIRYTHNSSTGNMLGHLWSKHQIDKDHPEGTTTDGLIIKAMHIINKRRQEKIAQLLVEFIIEDCQLIHILRNQAFRRLLNYIEAGFRIPCEPTVKKMIDKAYDWSCDQLFELRKVIDYLVLMLPSEPERCDRLDGEYLKLITLTKNEWQLLDSLIRLLKPFYNATKIFSGSSYPTLNLIYPTMKLLIKDQSQSINNENSDELDIKNEFDTLVALEQLRQLLQVLQGWPPVITEELYDLVKAASYLSFQEYWEVPEEIGLVSSFLDPRIKHLKFLVGLDKSPSVSTFETATNNDLIVALYSSEEPDDEIFNEGEVDRYLREPIEKMCCNPLVW</sequence>
<gene>
    <name evidence="7" type="ORF">GMARGA_LOCUS17490</name>
</gene>
<dbReference type="SUPFAM" id="SSF53098">
    <property type="entry name" value="Ribonuclease H-like"/>
    <property type="match status" value="1"/>
</dbReference>
<evidence type="ECO:0000313" key="7">
    <source>
        <dbReference type="EMBL" id="CAG8761097.1"/>
    </source>
</evidence>
<feature type="compositionally biased region" description="Basic and acidic residues" evidence="6">
    <location>
        <begin position="27"/>
        <end position="42"/>
    </location>
</feature>
<protein>
    <submittedName>
        <fullName evidence="7">39342_t:CDS:1</fullName>
    </submittedName>
</protein>
<keyword evidence="4" id="KW-0862">Zinc</keyword>
<evidence type="ECO:0000256" key="5">
    <source>
        <dbReference type="ARBA" id="ARBA00023242"/>
    </source>
</evidence>
<evidence type="ECO:0000256" key="3">
    <source>
        <dbReference type="ARBA" id="ARBA00022771"/>
    </source>
</evidence>
<keyword evidence="3" id="KW-0863">Zinc-finger</keyword>
<keyword evidence="8" id="KW-1185">Reference proteome</keyword>
<dbReference type="InterPro" id="IPR012337">
    <property type="entry name" value="RNaseH-like_sf"/>
</dbReference>
<evidence type="ECO:0000313" key="8">
    <source>
        <dbReference type="Proteomes" id="UP000789901"/>
    </source>
</evidence>
<evidence type="ECO:0000256" key="6">
    <source>
        <dbReference type="SAM" id="MobiDB-lite"/>
    </source>
</evidence>
<feature type="region of interest" description="Disordered" evidence="6">
    <location>
        <begin position="1"/>
        <end position="42"/>
    </location>
</feature>
<dbReference type="PANTHER" id="PTHR46481:SF10">
    <property type="entry name" value="ZINC FINGER BED DOMAIN-CONTAINING PROTEIN 39"/>
    <property type="match status" value="1"/>
</dbReference>
<comment type="caution">
    <text evidence="7">The sequence shown here is derived from an EMBL/GenBank/DDBJ whole genome shotgun (WGS) entry which is preliminary data.</text>
</comment>
<evidence type="ECO:0000256" key="4">
    <source>
        <dbReference type="ARBA" id="ARBA00022833"/>
    </source>
</evidence>
<reference evidence="7 8" key="1">
    <citation type="submission" date="2021-06" db="EMBL/GenBank/DDBJ databases">
        <authorList>
            <person name="Kallberg Y."/>
            <person name="Tangrot J."/>
            <person name="Rosling A."/>
        </authorList>
    </citation>
    <scope>NUCLEOTIDE SEQUENCE [LARGE SCALE GENOMIC DNA]</scope>
    <source>
        <strain evidence="7 8">120-4 pot B 10/14</strain>
    </source>
</reference>
<name>A0ABN7VDV4_GIGMA</name>
<dbReference type="Proteomes" id="UP000789901">
    <property type="component" value="Unassembled WGS sequence"/>
</dbReference>
<evidence type="ECO:0000256" key="2">
    <source>
        <dbReference type="ARBA" id="ARBA00022723"/>
    </source>
</evidence>
<dbReference type="SUPFAM" id="SSF140996">
    <property type="entry name" value="Hermes dimerisation domain"/>
    <property type="match status" value="1"/>
</dbReference>
<proteinExistence type="predicted"/>
<feature type="compositionally biased region" description="Polar residues" evidence="6">
    <location>
        <begin position="1"/>
        <end position="10"/>
    </location>
</feature>
<keyword evidence="5" id="KW-0539">Nucleus</keyword>
<accession>A0ABN7VDV4</accession>
<feature type="non-terminal residue" evidence="7">
    <location>
        <position position="1"/>
    </location>
</feature>
<organism evidence="7 8">
    <name type="scientific">Gigaspora margarita</name>
    <dbReference type="NCBI Taxonomy" id="4874"/>
    <lineage>
        <taxon>Eukaryota</taxon>
        <taxon>Fungi</taxon>
        <taxon>Fungi incertae sedis</taxon>
        <taxon>Mucoromycota</taxon>
        <taxon>Glomeromycotina</taxon>
        <taxon>Glomeromycetes</taxon>
        <taxon>Diversisporales</taxon>
        <taxon>Gigasporaceae</taxon>
        <taxon>Gigaspora</taxon>
    </lineage>
</organism>
<dbReference type="PANTHER" id="PTHR46481">
    <property type="entry name" value="ZINC FINGER BED DOMAIN-CONTAINING PROTEIN 4"/>
    <property type="match status" value="1"/>
</dbReference>
<keyword evidence="2" id="KW-0479">Metal-binding</keyword>